<evidence type="ECO:0000313" key="2">
    <source>
        <dbReference type="Proteomes" id="UP000242444"/>
    </source>
</evidence>
<reference evidence="1 2" key="1">
    <citation type="submission" date="2017-07" db="EMBL/GenBank/DDBJ databases">
        <title>Amycolatopsis antarcticus sp. nov., isolated from the surface of an Antarcticus brown macroalga.</title>
        <authorList>
            <person name="Wang J."/>
            <person name="Leiva S."/>
            <person name="Huang J."/>
            <person name="Huang Y."/>
        </authorList>
    </citation>
    <scope>NUCLEOTIDE SEQUENCE [LARGE SCALE GENOMIC DNA]</scope>
    <source>
        <strain evidence="1 2">AU-G6</strain>
    </source>
</reference>
<accession>A0A263D9F6</accession>
<dbReference type="Proteomes" id="UP000242444">
    <property type="component" value="Unassembled WGS sequence"/>
</dbReference>
<gene>
    <name evidence="1" type="ORF">CFN78_06880</name>
</gene>
<dbReference type="RefSeq" id="WP_094861762.1">
    <property type="nucleotide sequence ID" value="NZ_NKYE01000003.1"/>
</dbReference>
<name>A0A263D9F6_9PSEU</name>
<protein>
    <submittedName>
        <fullName evidence="1">Uncharacterized protein</fullName>
    </submittedName>
</protein>
<keyword evidence="2" id="KW-1185">Reference proteome</keyword>
<dbReference type="InParanoid" id="A0A263D9F6"/>
<evidence type="ECO:0000313" key="1">
    <source>
        <dbReference type="EMBL" id="OZM74005.1"/>
    </source>
</evidence>
<proteinExistence type="predicted"/>
<dbReference type="AlphaFoldDB" id="A0A263D9F6"/>
<sequence length="66" mass="7082">MSGYTVTVHDSAALYVVALHVDGLLGYVAASDEWVDGTGTPLPEHIQQAAERLRSAGLLPEFEVTR</sequence>
<dbReference type="OrthoDB" id="10012791at2"/>
<organism evidence="1 2">
    <name type="scientific">Amycolatopsis antarctica</name>
    <dbReference type="NCBI Taxonomy" id="1854586"/>
    <lineage>
        <taxon>Bacteria</taxon>
        <taxon>Bacillati</taxon>
        <taxon>Actinomycetota</taxon>
        <taxon>Actinomycetes</taxon>
        <taxon>Pseudonocardiales</taxon>
        <taxon>Pseudonocardiaceae</taxon>
        <taxon>Amycolatopsis</taxon>
    </lineage>
</organism>
<comment type="caution">
    <text evidence="1">The sequence shown here is derived from an EMBL/GenBank/DDBJ whole genome shotgun (WGS) entry which is preliminary data.</text>
</comment>
<dbReference type="EMBL" id="NKYE01000003">
    <property type="protein sequence ID" value="OZM74005.1"/>
    <property type="molecule type" value="Genomic_DNA"/>
</dbReference>